<dbReference type="InterPro" id="IPR016035">
    <property type="entry name" value="Acyl_Trfase/lysoPLipase"/>
</dbReference>
<evidence type="ECO:0000259" key="9">
    <source>
        <dbReference type="PROSITE" id="PS52019"/>
    </source>
</evidence>
<dbReference type="SMART" id="SM00822">
    <property type="entry name" value="PKS_KR"/>
    <property type="match status" value="1"/>
</dbReference>
<evidence type="ECO:0000256" key="6">
    <source>
        <dbReference type="SAM" id="MobiDB-lite"/>
    </source>
</evidence>
<dbReference type="Gene3D" id="3.10.129.110">
    <property type="entry name" value="Polyketide synthase dehydratase"/>
    <property type="match status" value="1"/>
</dbReference>
<dbReference type="InterPro" id="IPR057326">
    <property type="entry name" value="KR_dom"/>
</dbReference>
<dbReference type="Gene3D" id="3.30.70.3290">
    <property type="match status" value="1"/>
</dbReference>
<dbReference type="PROSITE" id="PS00606">
    <property type="entry name" value="KS3_1"/>
    <property type="match status" value="1"/>
</dbReference>
<dbReference type="PANTHER" id="PTHR43775">
    <property type="entry name" value="FATTY ACID SYNTHASE"/>
    <property type="match status" value="1"/>
</dbReference>
<dbReference type="CDD" id="cd08956">
    <property type="entry name" value="KR_3_FAS_SDR_x"/>
    <property type="match status" value="1"/>
</dbReference>
<dbReference type="InterPro" id="IPR036736">
    <property type="entry name" value="ACP-like_sf"/>
</dbReference>
<sequence>MATDPQHRLFLESCWEALERAGIDPVTLRGSRTGVYAGNMFNDYSSRYVHGAVPPALEGVLLSASTPSVLSGRVSYTLGLEGPSLTVDTACSSSLVTLHLAVRALRQEECTLALAGGVTLLASPDAFVEFSRQRALAPDGRCKPFSSTADGAAWAEGVGVLVLERLSEARRNGRRILAVVRGSAVNQDGASNGMTAPSGPAQERVIRQALADALLDTRDIDVVEAHGTGTTLGDPIEAQALLATYGRGRPVERPVWLGSLKSNIGHTQAAAGVAGVIKMVQAMRHGTLPRTLHVEEPTPHADWSAGGVRLLTEAREWPRGEHPRRAGVSSFGISGTNAHAIIEEYVPEAAPLPGARPERVFTGPLAWAVSGHTAQGVRAQAERLHRHVTAQDRPDPADVAHSLVTTRTAHPHRAVVLGRDHETLVAHLGDHLRGRPVAEVVTGVAAEHTRTAFLFTGQGGQRPGMGRELAAASPVFAAALDEACAALDPHLDRPLREVMWAGPGTPEAALLDETLYTQPALFAFEVAAFRLLESLGLAPAYVAGHSVGEFAAAHVAGIWSLPDAARLIATRARLMHGLREPGAMIAIAATPDEVRLTLAGLDNKAGIAAVNGPDSVVISGDEETCLAVAAHWRERGRRIRRLTVSHAFHSPLMEPVIGEFAAELDTVTFGKPRIASVTGLLDTPWTSPEYWLSQIRQPVMFHPMIARLEEQGVTLFLEVGPQAVLAGMAHDCVTGEDASILALHRRDRAEPDALAACLAGAWAAGASVDWPALLPGGNRVDLPTYAFERERYWLGPPARAANLSAVGLREVAHPLLGAELDLAGDGPVVLTGSLSISSAPWLADHAVAGAVVLPGTALADLVLEAAARTGSDLVEELMFEAPLVLPRHGPITVQVVVDPPDSSGARPVRVHSRPVDDPETGWTRHASGSLADGAVGSGACEWAGVWPPVDAVVVEVEGGYERLGERGYEYGAAFQGLRALWRRGEELFAEVVAPEGVDVTGFGIHPALFDAVFHPLLVADPADELRLPFELRGLRLYEAGAGTLRVRLTRTGPDGCAIEAAGPSGRPVFSLDSLRARPVPAESLATAGLPLYGVEWAEVAPSAPGSVEPEVVWCVGESADVPVAVRELTSRVLAAVKQAGASPVVFATRPGDVAGAAVWGLVRSAQSEQPGRFVLAEVPQGFSGWDAVLASGEPQVRVVDGQILAPRLTRRPATTPSAASRSGAVLVTGGTGGLGALVALRLVELHGVRDLVLVSRRGPRAEGAAELVAKLEDAGARVQVAACDVSDRARLADVVASAGPLAGVVHVAGVLDDGLVEGLTLERISGVLGPKADAAWFLHELTRDLGFFVLFSSLAGVLGNAGQGNYAAANAFLDGLAVARRAAGLPAVSVAWGLWDVESGMTGVLAEADKARLARAGIAPLAVEEGLALFDAALAGDVDPVVVAARWDMAGLRARAENDTLPGMLRGLVRVPRRAAGRAEGAGSLVSRLSELNRDEALRLLTDTVRDHVAAVLAHGSADKVGIDRAFNQLGFDSLTAVELRNRLNTDTGLRLPATLVFDHPTVRVLAQHLFDALAPTQPSPEDMLRGALEHVGSMLTTAKDDSEIIRGKLVAVLKSGLARFGTEPDGGRPDTVMDKIDDASDEEIFALIDNDL</sequence>
<dbReference type="InterPro" id="IPR006162">
    <property type="entry name" value="Ppantetheine_attach_site"/>
</dbReference>
<proteinExistence type="predicted"/>
<dbReference type="Gene3D" id="3.40.366.10">
    <property type="entry name" value="Malonyl-Coenzyme A Acyl Carrier Protein, domain 2"/>
    <property type="match status" value="1"/>
</dbReference>
<dbReference type="InterPro" id="IPR049900">
    <property type="entry name" value="PKS_mFAS_DH"/>
</dbReference>
<dbReference type="Gene3D" id="3.40.47.10">
    <property type="match status" value="1"/>
</dbReference>
<feature type="domain" description="Ketosynthase family 3 (KS3)" evidence="8">
    <location>
        <begin position="1"/>
        <end position="344"/>
    </location>
</feature>
<dbReference type="Pfam" id="PF00550">
    <property type="entry name" value="PP-binding"/>
    <property type="match status" value="1"/>
</dbReference>
<keyword evidence="3" id="KW-0808">Transferase</keyword>
<evidence type="ECO:0000256" key="5">
    <source>
        <dbReference type="PROSITE-ProRule" id="PRU01363"/>
    </source>
</evidence>
<dbReference type="Gene3D" id="1.10.1200.10">
    <property type="entry name" value="ACP-like"/>
    <property type="match status" value="1"/>
</dbReference>
<feature type="domain" description="Carrier" evidence="7">
    <location>
        <begin position="1499"/>
        <end position="1574"/>
    </location>
</feature>
<protein>
    <submittedName>
        <fullName evidence="10">SDR family NAD(P)-dependent oxidoreductase</fullName>
    </submittedName>
</protein>
<dbReference type="InterPro" id="IPR050091">
    <property type="entry name" value="PKS_NRPS_Biosynth_Enz"/>
</dbReference>
<dbReference type="InterPro" id="IPR016036">
    <property type="entry name" value="Malonyl_transacylase_ACP-bd"/>
</dbReference>
<dbReference type="SMART" id="SM00825">
    <property type="entry name" value="PKS_KS"/>
    <property type="match status" value="1"/>
</dbReference>
<dbReference type="InterPro" id="IPR049552">
    <property type="entry name" value="PKS_DH_N"/>
</dbReference>
<dbReference type="SMART" id="SM01294">
    <property type="entry name" value="PKS_PP_betabranch"/>
    <property type="match status" value="1"/>
</dbReference>
<keyword evidence="2" id="KW-0597">Phosphoprotein</keyword>
<dbReference type="InterPro" id="IPR032821">
    <property type="entry name" value="PKS_assoc"/>
</dbReference>
<dbReference type="EMBL" id="JBHSNW010000058">
    <property type="protein sequence ID" value="MFC5822180.1"/>
    <property type="molecule type" value="Genomic_DNA"/>
</dbReference>
<dbReference type="InterPro" id="IPR036291">
    <property type="entry name" value="NAD(P)-bd_dom_sf"/>
</dbReference>
<dbReference type="SMART" id="SM00823">
    <property type="entry name" value="PKS_PP"/>
    <property type="match status" value="1"/>
</dbReference>
<dbReference type="InterPro" id="IPR016039">
    <property type="entry name" value="Thiolase-like"/>
</dbReference>
<dbReference type="InterPro" id="IPR014031">
    <property type="entry name" value="Ketoacyl_synth_C"/>
</dbReference>
<feature type="region of interest" description="Disordered" evidence="6">
    <location>
        <begin position="902"/>
        <end position="923"/>
    </location>
</feature>
<dbReference type="PROSITE" id="PS00012">
    <property type="entry name" value="PHOSPHOPANTETHEINE"/>
    <property type="match status" value="1"/>
</dbReference>
<evidence type="ECO:0000256" key="1">
    <source>
        <dbReference type="ARBA" id="ARBA00022450"/>
    </source>
</evidence>
<keyword evidence="4" id="KW-0012">Acyltransferase</keyword>
<evidence type="ECO:0000313" key="10">
    <source>
        <dbReference type="EMBL" id="MFC5822180.1"/>
    </source>
</evidence>
<dbReference type="Proteomes" id="UP001596096">
    <property type="component" value="Unassembled WGS sequence"/>
</dbReference>
<dbReference type="SMART" id="SM00826">
    <property type="entry name" value="PKS_DH"/>
    <property type="match status" value="1"/>
</dbReference>
<dbReference type="Pfam" id="PF00109">
    <property type="entry name" value="ketoacyl-synt"/>
    <property type="match status" value="1"/>
</dbReference>
<dbReference type="Pfam" id="PF14765">
    <property type="entry name" value="PS-DH"/>
    <property type="match status" value="1"/>
</dbReference>
<dbReference type="PANTHER" id="PTHR43775:SF51">
    <property type="entry name" value="INACTIVE PHENOLPHTHIOCEROL SYNTHESIS POLYKETIDE SYNTHASE TYPE I PKS1-RELATED"/>
    <property type="match status" value="1"/>
</dbReference>
<feature type="active site" description="Proton donor; for dehydratase activity" evidence="5">
    <location>
        <position position="1010"/>
    </location>
</feature>
<dbReference type="InterPro" id="IPR014030">
    <property type="entry name" value="Ketoacyl_synth_N"/>
</dbReference>
<dbReference type="InterPro" id="IPR013968">
    <property type="entry name" value="PKS_KR"/>
</dbReference>
<feature type="region of interest" description="N-terminal hotdog fold" evidence="5">
    <location>
        <begin position="813"/>
        <end position="937"/>
    </location>
</feature>
<evidence type="ECO:0000256" key="3">
    <source>
        <dbReference type="ARBA" id="ARBA00022679"/>
    </source>
</evidence>
<reference evidence="11" key="1">
    <citation type="journal article" date="2019" name="Int. J. Syst. Evol. Microbiol.">
        <title>The Global Catalogue of Microorganisms (GCM) 10K type strain sequencing project: providing services to taxonomists for standard genome sequencing and annotation.</title>
        <authorList>
            <consortium name="The Broad Institute Genomics Platform"/>
            <consortium name="The Broad Institute Genome Sequencing Center for Infectious Disease"/>
            <person name="Wu L."/>
            <person name="Ma J."/>
        </authorList>
    </citation>
    <scope>NUCLEOTIDE SEQUENCE [LARGE SCALE GENOMIC DNA]</scope>
    <source>
        <strain evidence="11">CGMCC 4.7106</strain>
    </source>
</reference>
<dbReference type="PROSITE" id="PS52019">
    <property type="entry name" value="PKS_MFAS_DH"/>
    <property type="match status" value="1"/>
</dbReference>
<organism evidence="10 11">
    <name type="scientific">Nonomuraea harbinensis</name>
    <dbReference type="NCBI Taxonomy" id="1286938"/>
    <lineage>
        <taxon>Bacteria</taxon>
        <taxon>Bacillati</taxon>
        <taxon>Actinomycetota</taxon>
        <taxon>Actinomycetes</taxon>
        <taxon>Streptosporangiales</taxon>
        <taxon>Streptosporangiaceae</taxon>
        <taxon>Nonomuraea</taxon>
    </lineage>
</organism>
<dbReference type="InterPro" id="IPR001227">
    <property type="entry name" value="Ac_transferase_dom_sf"/>
</dbReference>
<accession>A0ABW1CB67</accession>
<evidence type="ECO:0000259" key="7">
    <source>
        <dbReference type="PROSITE" id="PS50075"/>
    </source>
</evidence>
<evidence type="ECO:0000259" key="8">
    <source>
        <dbReference type="PROSITE" id="PS52004"/>
    </source>
</evidence>
<dbReference type="InterPro" id="IPR042104">
    <property type="entry name" value="PKS_dehydratase_sf"/>
</dbReference>
<dbReference type="InterPro" id="IPR009081">
    <property type="entry name" value="PP-bd_ACP"/>
</dbReference>
<dbReference type="SUPFAM" id="SSF52151">
    <property type="entry name" value="FabD/lysophospholipase-like"/>
    <property type="match status" value="1"/>
</dbReference>
<feature type="active site" description="Proton acceptor; for dehydratase activity" evidence="5">
    <location>
        <position position="845"/>
    </location>
</feature>
<dbReference type="PROSITE" id="PS50075">
    <property type="entry name" value="CARRIER"/>
    <property type="match status" value="1"/>
</dbReference>
<dbReference type="SUPFAM" id="SSF47336">
    <property type="entry name" value="ACP-like"/>
    <property type="match status" value="1"/>
</dbReference>
<dbReference type="SMART" id="SM00827">
    <property type="entry name" value="PKS_AT"/>
    <property type="match status" value="1"/>
</dbReference>
<dbReference type="Pfam" id="PF08659">
    <property type="entry name" value="KR"/>
    <property type="match status" value="1"/>
</dbReference>
<dbReference type="InterPro" id="IPR020807">
    <property type="entry name" value="PKS_DH"/>
</dbReference>
<gene>
    <name evidence="10" type="ORF">ACFPUY_44485</name>
</gene>
<dbReference type="Pfam" id="PF16197">
    <property type="entry name" value="KAsynt_C_assoc"/>
    <property type="match status" value="1"/>
</dbReference>
<evidence type="ECO:0000256" key="4">
    <source>
        <dbReference type="ARBA" id="ARBA00023315"/>
    </source>
</evidence>
<dbReference type="InterPro" id="IPR049551">
    <property type="entry name" value="PKS_DH_C"/>
</dbReference>
<dbReference type="SUPFAM" id="SSF53901">
    <property type="entry name" value="Thiolase-like"/>
    <property type="match status" value="1"/>
</dbReference>
<evidence type="ECO:0000256" key="2">
    <source>
        <dbReference type="ARBA" id="ARBA00022553"/>
    </source>
</evidence>
<keyword evidence="11" id="KW-1185">Reference proteome</keyword>
<dbReference type="InterPro" id="IPR014043">
    <property type="entry name" value="Acyl_transferase_dom"/>
</dbReference>
<keyword evidence="1" id="KW-0596">Phosphopantetheine</keyword>
<evidence type="ECO:0000313" key="11">
    <source>
        <dbReference type="Proteomes" id="UP001596096"/>
    </source>
</evidence>
<dbReference type="Gene3D" id="3.40.50.720">
    <property type="entry name" value="NAD(P)-binding Rossmann-like Domain"/>
    <property type="match status" value="1"/>
</dbReference>
<dbReference type="InterPro" id="IPR020841">
    <property type="entry name" value="PKS_Beta-ketoAc_synthase_dom"/>
</dbReference>
<dbReference type="InterPro" id="IPR055123">
    <property type="entry name" value="SpnB-like_Rossmann"/>
</dbReference>
<dbReference type="Pfam" id="PF22953">
    <property type="entry name" value="SpnB_Rossmann"/>
    <property type="match status" value="1"/>
</dbReference>
<dbReference type="PROSITE" id="PS52004">
    <property type="entry name" value="KS3_2"/>
    <property type="match status" value="1"/>
</dbReference>
<dbReference type="CDD" id="cd00833">
    <property type="entry name" value="PKS"/>
    <property type="match status" value="1"/>
</dbReference>
<feature type="region of interest" description="C-terminal hotdog fold" evidence="5">
    <location>
        <begin position="951"/>
        <end position="1085"/>
    </location>
</feature>
<dbReference type="SUPFAM" id="SSF55048">
    <property type="entry name" value="Probable ACP-binding domain of malonyl-CoA ACP transacylase"/>
    <property type="match status" value="1"/>
</dbReference>
<name>A0ABW1CB67_9ACTN</name>
<dbReference type="SUPFAM" id="SSF51735">
    <property type="entry name" value="NAD(P)-binding Rossmann-fold domains"/>
    <property type="match status" value="2"/>
</dbReference>
<feature type="domain" description="PKS/mFAS DH" evidence="9">
    <location>
        <begin position="813"/>
        <end position="1085"/>
    </location>
</feature>
<dbReference type="Pfam" id="PF02801">
    <property type="entry name" value="Ketoacyl-synt_C"/>
    <property type="match status" value="1"/>
</dbReference>
<dbReference type="InterPro" id="IPR020806">
    <property type="entry name" value="PKS_PP-bd"/>
</dbReference>
<comment type="caution">
    <text evidence="10">The sequence shown here is derived from an EMBL/GenBank/DDBJ whole genome shotgun (WGS) entry which is preliminary data.</text>
</comment>
<dbReference type="RefSeq" id="WP_378525031.1">
    <property type="nucleotide sequence ID" value="NZ_JBHSNW010000058.1"/>
</dbReference>
<dbReference type="Pfam" id="PF00698">
    <property type="entry name" value="Acyl_transf_1"/>
    <property type="match status" value="1"/>
</dbReference>
<dbReference type="InterPro" id="IPR018201">
    <property type="entry name" value="Ketoacyl_synth_AS"/>
</dbReference>
<dbReference type="Pfam" id="PF21089">
    <property type="entry name" value="PKS_DH_N"/>
    <property type="match status" value="1"/>
</dbReference>